<evidence type="ECO:0000313" key="3">
    <source>
        <dbReference type="Proteomes" id="UP000656804"/>
    </source>
</evidence>
<evidence type="ECO:0000256" key="1">
    <source>
        <dbReference type="SAM" id="MobiDB-lite"/>
    </source>
</evidence>
<comment type="caution">
    <text evidence="2">The sequence shown here is derived from an EMBL/GenBank/DDBJ whole genome shotgun (WGS) entry which is preliminary data.</text>
</comment>
<evidence type="ECO:0000313" key="2">
    <source>
        <dbReference type="EMBL" id="MBF4163577.1"/>
    </source>
</evidence>
<feature type="compositionally biased region" description="Low complexity" evidence="1">
    <location>
        <begin position="47"/>
        <end position="63"/>
    </location>
</feature>
<protein>
    <submittedName>
        <fullName evidence="2">Uncharacterized protein</fullName>
    </submittedName>
</protein>
<organism evidence="2 3">
    <name type="scientific">Nocardioides acrostichi</name>
    <dbReference type="NCBI Taxonomy" id="2784339"/>
    <lineage>
        <taxon>Bacteria</taxon>
        <taxon>Bacillati</taxon>
        <taxon>Actinomycetota</taxon>
        <taxon>Actinomycetes</taxon>
        <taxon>Propionibacteriales</taxon>
        <taxon>Nocardioidaceae</taxon>
        <taxon>Nocardioides</taxon>
    </lineage>
</organism>
<proteinExistence type="predicted"/>
<feature type="region of interest" description="Disordered" evidence="1">
    <location>
        <begin position="29"/>
        <end position="63"/>
    </location>
</feature>
<sequence length="63" mass="6387">MLLRNGLGMGLFASPNRAGIMNSLPGDQRGGKYVHRDDCEGPASLDGVAAPGGLPAGVPAARR</sequence>
<dbReference type="Proteomes" id="UP000656804">
    <property type="component" value="Unassembled WGS sequence"/>
</dbReference>
<accession>A0A930V4B0</accession>
<gene>
    <name evidence="2" type="ORF">ISG29_17985</name>
</gene>
<dbReference type="AlphaFoldDB" id="A0A930V4B0"/>
<dbReference type="RefSeq" id="WP_194504923.1">
    <property type="nucleotide sequence ID" value="NZ_JADIVZ010000013.1"/>
</dbReference>
<keyword evidence="3" id="KW-1185">Reference proteome</keyword>
<reference evidence="2" key="1">
    <citation type="submission" date="2020-11" db="EMBL/GenBank/DDBJ databases">
        <title>Nocardioides sp. CBS4Y-1, whole genome shotgun sequence.</title>
        <authorList>
            <person name="Tuo L."/>
        </authorList>
    </citation>
    <scope>NUCLEOTIDE SEQUENCE</scope>
    <source>
        <strain evidence="2">CBS4Y-1</strain>
    </source>
</reference>
<dbReference type="EMBL" id="JADIVZ010000013">
    <property type="protein sequence ID" value="MBF4163577.1"/>
    <property type="molecule type" value="Genomic_DNA"/>
</dbReference>
<name>A0A930V4B0_9ACTN</name>